<dbReference type="GO" id="GO:0032259">
    <property type="term" value="P:methylation"/>
    <property type="evidence" value="ECO:0007669"/>
    <property type="project" value="UniProtKB-KW"/>
</dbReference>
<dbReference type="CDD" id="cd02440">
    <property type="entry name" value="AdoMet_MTases"/>
    <property type="match status" value="1"/>
</dbReference>
<dbReference type="PANTHER" id="PTHR10509:SF14">
    <property type="entry name" value="CAFFEOYL-COA O-METHYLTRANSFERASE 3-RELATED"/>
    <property type="match status" value="1"/>
</dbReference>
<accession>A0A9P4VM31</accession>
<dbReference type="AlphaFoldDB" id="A0A9P4VM31"/>
<dbReference type="Gene3D" id="3.40.50.150">
    <property type="entry name" value="Vaccinia Virus protein VP39"/>
    <property type="match status" value="1"/>
</dbReference>
<reference evidence="5" key="1">
    <citation type="journal article" date="2020" name="Stud. Mycol.">
        <title>101 Dothideomycetes genomes: a test case for predicting lifestyles and emergence of pathogens.</title>
        <authorList>
            <person name="Haridas S."/>
            <person name="Albert R."/>
            <person name="Binder M."/>
            <person name="Bloem J."/>
            <person name="Labutti K."/>
            <person name="Salamov A."/>
            <person name="Andreopoulos B."/>
            <person name="Baker S."/>
            <person name="Barry K."/>
            <person name="Bills G."/>
            <person name="Bluhm B."/>
            <person name="Cannon C."/>
            <person name="Castanera R."/>
            <person name="Culley D."/>
            <person name="Daum C."/>
            <person name="Ezra D."/>
            <person name="Gonzalez J."/>
            <person name="Henrissat B."/>
            <person name="Kuo A."/>
            <person name="Liang C."/>
            <person name="Lipzen A."/>
            <person name="Lutzoni F."/>
            <person name="Magnuson J."/>
            <person name="Mondo S."/>
            <person name="Nolan M."/>
            <person name="Ohm R."/>
            <person name="Pangilinan J."/>
            <person name="Park H.-J."/>
            <person name="Ramirez L."/>
            <person name="Alfaro M."/>
            <person name="Sun H."/>
            <person name="Tritt A."/>
            <person name="Yoshinaga Y."/>
            <person name="Zwiers L.-H."/>
            <person name="Turgeon B."/>
            <person name="Goodwin S."/>
            <person name="Spatafora J."/>
            <person name="Crous P."/>
            <person name="Grigoriev I."/>
        </authorList>
    </citation>
    <scope>NUCLEOTIDE SEQUENCE</scope>
    <source>
        <strain evidence="5">CBS 101060</strain>
    </source>
</reference>
<evidence type="ECO:0000313" key="6">
    <source>
        <dbReference type="Proteomes" id="UP000799429"/>
    </source>
</evidence>
<evidence type="ECO:0000313" key="5">
    <source>
        <dbReference type="EMBL" id="KAF2836218.1"/>
    </source>
</evidence>
<comment type="similarity">
    <text evidence="4">Belongs to the class I-like SAM-binding methyltransferase superfamily. Cation-dependent O-methyltransferase family.</text>
</comment>
<comment type="caution">
    <text evidence="5">The sequence shown here is derived from an EMBL/GenBank/DDBJ whole genome shotgun (WGS) entry which is preliminary data.</text>
</comment>
<organism evidence="5 6">
    <name type="scientific">Patellaria atrata CBS 101060</name>
    <dbReference type="NCBI Taxonomy" id="1346257"/>
    <lineage>
        <taxon>Eukaryota</taxon>
        <taxon>Fungi</taxon>
        <taxon>Dikarya</taxon>
        <taxon>Ascomycota</taxon>
        <taxon>Pezizomycotina</taxon>
        <taxon>Dothideomycetes</taxon>
        <taxon>Dothideomycetes incertae sedis</taxon>
        <taxon>Patellariales</taxon>
        <taxon>Patellariaceae</taxon>
        <taxon>Patellaria</taxon>
    </lineage>
</organism>
<protein>
    <submittedName>
        <fullName evidence="5">O-methyltransferase</fullName>
    </submittedName>
</protein>
<dbReference type="InterPro" id="IPR050362">
    <property type="entry name" value="Cation-dep_OMT"/>
</dbReference>
<evidence type="ECO:0000256" key="2">
    <source>
        <dbReference type="ARBA" id="ARBA00022679"/>
    </source>
</evidence>
<dbReference type="EMBL" id="MU006104">
    <property type="protein sequence ID" value="KAF2836218.1"/>
    <property type="molecule type" value="Genomic_DNA"/>
</dbReference>
<dbReference type="InterPro" id="IPR002935">
    <property type="entry name" value="SAM_O-MeTrfase"/>
</dbReference>
<evidence type="ECO:0000256" key="4">
    <source>
        <dbReference type="ARBA" id="ARBA00023453"/>
    </source>
</evidence>
<dbReference type="Pfam" id="PF01596">
    <property type="entry name" value="Methyltransf_3"/>
    <property type="match status" value="1"/>
</dbReference>
<dbReference type="SUPFAM" id="SSF53335">
    <property type="entry name" value="S-adenosyl-L-methionine-dependent methyltransferases"/>
    <property type="match status" value="1"/>
</dbReference>
<name>A0A9P4VM31_9PEZI</name>
<dbReference type="GO" id="GO:0008171">
    <property type="term" value="F:O-methyltransferase activity"/>
    <property type="evidence" value="ECO:0007669"/>
    <property type="project" value="InterPro"/>
</dbReference>
<evidence type="ECO:0000256" key="1">
    <source>
        <dbReference type="ARBA" id="ARBA00022603"/>
    </source>
</evidence>
<dbReference type="GO" id="GO:0008757">
    <property type="term" value="F:S-adenosylmethionine-dependent methyltransferase activity"/>
    <property type="evidence" value="ECO:0007669"/>
    <property type="project" value="TreeGrafter"/>
</dbReference>
<dbReference type="InterPro" id="IPR029063">
    <property type="entry name" value="SAM-dependent_MTases_sf"/>
</dbReference>
<sequence length="213" mass="24212">MNEVWEWTCGKFEDADKMSSPLQGATMKFLAEWQQAKRVLEIGCFTGYSALAWYEATESTKAEIITLELDPKMIAASRRTFDKYKVNDRITLIEGPAQASLAKLSGTFDIIFVDANKEGYEGYVKYILDKQLLSPHGFIMCDNIFARGMTISTDANPTLPEKVRPYWTECGKALKRFNTFCKNDTRIDTILLPVYDGVTLIKWKPSTFLELAN</sequence>
<dbReference type="PROSITE" id="PS51682">
    <property type="entry name" value="SAM_OMT_I"/>
    <property type="match status" value="1"/>
</dbReference>
<keyword evidence="6" id="KW-1185">Reference proteome</keyword>
<dbReference type="PANTHER" id="PTHR10509">
    <property type="entry name" value="O-METHYLTRANSFERASE-RELATED"/>
    <property type="match status" value="1"/>
</dbReference>
<keyword evidence="3" id="KW-0949">S-adenosyl-L-methionine</keyword>
<dbReference type="Proteomes" id="UP000799429">
    <property type="component" value="Unassembled WGS sequence"/>
</dbReference>
<evidence type="ECO:0000256" key="3">
    <source>
        <dbReference type="ARBA" id="ARBA00022691"/>
    </source>
</evidence>
<dbReference type="OrthoDB" id="10251242at2759"/>
<gene>
    <name evidence="5" type="ORF">M501DRAFT_939894</name>
</gene>
<proteinExistence type="inferred from homology"/>
<keyword evidence="1" id="KW-0489">Methyltransferase</keyword>
<keyword evidence="2" id="KW-0808">Transferase</keyword>